<name>I4B8A5_TURPD</name>
<gene>
    <name evidence="2" type="ordered locus">Turpa_2873</name>
</gene>
<protein>
    <submittedName>
        <fullName evidence="2">Uncharacterized protein</fullName>
    </submittedName>
</protein>
<dbReference type="NCBIfam" id="NF047512">
    <property type="entry name" value="LIC_11975_fam"/>
    <property type="match status" value="1"/>
</dbReference>
<dbReference type="OrthoDB" id="340297at2"/>
<dbReference type="EMBL" id="CP002959">
    <property type="protein sequence ID" value="AFM13512.1"/>
    <property type="molecule type" value="Genomic_DNA"/>
</dbReference>
<dbReference type="HOGENOM" id="CLU_776007_0_0_12"/>
<feature type="chain" id="PRO_5003686014" evidence="1">
    <location>
        <begin position="22"/>
        <end position="345"/>
    </location>
</feature>
<sequence>MKKYSLFAIMATIATISQAHAAIVLDVNTGDATANAVLKAEIEKQFQVPTMTDFLGRMSNAQSLSNKGQGVSYATDHSLFVVGGSGGVGFSSASGFDVQTSGNGLPPVGIGVQGSIMAGMSLSKLPVPALGPVDLKKLTIFVNFMGYSNDSIVSSLSVKTNTFGIHAQYKFIDGKNIGGLGLLNWGGVAFTTGFDVSSNSLTYKVGQSISPSSGGITYNWTPNSNSNLVLEANSFSVPLEISTSARLLYILSIFGGAAVDLNFGNSKVAANLNGPVTSTPAGVNGTASLTGSEEQGPAFGHLRFFAGPQLNLVPLRNTNLLSIYAQGNVSLGGNYGVHAGIRAAW</sequence>
<dbReference type="AlphaFoldDB" id="I4B8A5"/>
<evidence type="ECO:0000256" key="1">
    <source>
        <dbReference type="SAM" id="SignalP"/>
    </source>
</evidence>
<keyword evidence="3" id="KW-1185">Reference proteome</keyword>
<organism evidence="2 3">
    <name type="scientific">Turneriella parva (strain ATCC BAA-1111 / DSM 21527 / NCTC 11395 / H)</name>
    <name type="common">Leptospira parva</name>
    <dbReference type="NCBI Taxonomy" id="869212"/>
    <lineage>
        <taxon>Bacteria</taxon>
        <taxon>Pseudomonadati</taxon>
        <taxon>Spirochaetota</taxon>
        <taxon>Spirochaetia</taxon>
        <taxon>Leptospirales</taxon>
        <taxon>Leptospiraceae</taxon>
        <taxon>Turneriella</taxon>
    </lineage>
</organism>
<evidence type="ECO:0000313" key="2">
    <source>
        <dbReference type="EMBL" id="AFM13512.1"/>
    </source>
</evidence>
<proteinExistence type="predicted"/>
<accession>I4B8A5</accession>
<dbReference type="STRING" id="869212.Turpa_2873"/>
<dbReference type="Proteomes" id="UP000006048">
    <property type="component" value="Chromosome"/>
</dbReference>
<evidence type="ECO:0000313" key="3">
    <source>
        <dbReference type="Proteomes" id="UP000006048"/>
    </source>
</evidence>
<dbReference type="InterPro" id="IPR058232">
    <property type="entry name" value="Lsa36-like"/>
</dbReference>
<dbReference type="RefSeq" id="WP_014804014.1">
    <property type="nucleotide sequence ID" value="NC_018020.1"/>
</dbReference>
<reference evidence="2 3" key="1">
    <citation type="submission" date="2012-06" db="EMBL/GenBank/DDBJ databases">
        <title>The complete chromosome of genome of Turneriella parva DSM 21527.</title>
        <authorList>
            <consortium name="US DOE Joint Genome Institute (JGI-PGF)"/>
            <person name="Lucas S."/>
            <person name="Han J."/>
            <person name="Lapidus A."/>
            <person name="Bruce D."/>
            <person name="Goodwin L."/>
            <person name="Pitluck S."/>
            <person name="Peters L."/>
            <person name="Kyrpides N."/>
            <person name="Mavromatis K."/>
            <person name="Ivanova N."/>
            <person name="Mikhailova N."/>
            <person name="Chertkov O."/>
            <person name="Detter J.C."/>
            <person name="Tapia R."/>
            <person name="Han C."/>
            <person name="Land M."/>
            <person name="Hauser L."/>
            <person name="Markowitz V."/>
            <person name="Cheng J.-F."/>
            <person name="Hugenholtz P."/>
            <person name="Woyke T."/>
            <person name="Wu D."/>
            <person name="Gronow S."/>
            <person name="Wellnitz S."/>
            <person name="Brambilla E."/>
            <person name="Klenk H.-P."/>
            <person name="Eisen J.A."/>
        </authorList>
    </citation>
    <scope>NUCLEOTIDE SEQUENCE [LARGE SCALE GENOMIC DNA]</scope>
    <source>
        <strain evidence="3">ATCC BAA-1111 / DSM 21527 / NCTC 11395 / H</strain>
    </source>
</reference>
<feature type="signal peptide" evidence="1">
    <location>
        <begin position="1"/>
        <end position="21"/>
    </location>
</feature>
<dbReference type="KEGG" id="tpx:Turpa_2873"/>
<keyword evidence="1" id="KW-0732">Signal</keyword>